<dbReference type="PANTHER" id="PTHR42788:SF17">
    <property type="entry name" value="ALIPHATIC SULFONATES IMPORT ATP-BINDING PROTEIN SSUB"/>
    <property type="match status" value="1"/>
</dbReference>
<dbReference type="GO" id="GO:0005524">
    <property type="term" value="F:ATP binding"/>
    <property type="evidence" value="ECO:0007669"/>
    <property type="project" value="UniProtKB-KW"/>
</dbReference>
<dbReference type="GeneID" id="98283039"/>
<dbReference type="SMART" id="SM00382">
    <property type="entry name" value="AAA"/>
    <property type="match status" value="1"/>
</dbReference>
<evidence type="ECO:0000256" key="4">
    <source>
        <dbReference type="ARBA" id="ARBA00022741"/>
    </source>
</evidence>
<dbReference type="InterPro" id="IPR003593">
    <property type="entry name" value="AAA+_ATPase"/>
</dbReference>
<dbReference type="InterPro" id="IPR017871">
    <property type="entry name" value="ABC_transporter-like_CS"/>
</dbReference>
<evidence type="ECO:0000313" key="10">
    <source>
        <dbReference type="Proteomes" id="UP000027121"/>
    </source>
</evidence>
<evidence type="ECO:0000259" key="8">
    <source>
        <dbReference type="PROSITE" id="PS50893"/>
    </source>
</evidence>
<evidence type="ECO:0000256" key="5">
    <source>
        <dbReference type="ARBA" id="ARBA00022840"/>
    </source>
</evidence>
<dbReference type="EMBL" id="CP071706">
    <property type="protein sequence ID" value="KDN98582.2"/>
    <property type="molecule type" value="Genomic_DNA"/>
</dbReference>
<keyword evidence="2" id="KW-0813">Transport</keyword>
<reference evidence="9 10" key="2">
    <citation type="journal article" date="2016" name="Front. Microbiol.">
        <title>When Genome-Based Approach Meets the 'Old but Good': Revealing Genes Involved in the Antibacterial Activity of Pseudomonas sp. P482 against Soft Rot Pathogens.</title>
        <authorList>
            <person name="Krzyzanowska D.M."/>
            <person name="Ossowicki A."/>
            <person name="Rajewska M."/>
            <person name="Maciag T."/>
            <person name="Jablonska M."/>
            <person name="Obuchowski M."/>
            <person name="Heeb S."/>
            <person name="Jafra S."/>
        </authorList>
    </citation>
    <scope>NUCLEOTIDE SEQUENCE [LARGE SCALE GENOMIC DNA]</scope>
    <source>
        <strain evidence="9 10">P482</strain>
    </source>
</reference>
<dbReference type="PROSITE" id="PS00211">
    <property type="entry name" value="ABC_TRANSPORTER_1"/>
    <property type="match status" value="1"/>
</dbReference>
<protein>
    <submittedName>
        <fullName evidence="9">ABC transporter ATP-binding protein</fullName>
    </submittedName>
</protein>
<dbReference type="PANTHER" id="PTHR42788">
    <property type="entry name" value="TAURINE IMPORT ATP-BINDING PROTEIN-RELATED"/>
    <property type="match status" value="1"/>
</dbReference>
<proteinExistence type="inferred from homology"/>
<reference evidence="9 10" key="1">
    <citation type="journal article" date="2014" name="Genome Announc.">
        <title>Genome Sequence of Pseudomonas sp. Strain P482, a Tomato Rhizosphere Isolate with Broad-Spectrum Antimicrobial Activity.</title>
        <authorList>
            <person name="Krzyzanowska D.M."/>
            <person name="Ossowicki A."/>
            <person name="Jafra S."/>
        </authorList>
    </citation>
    <scope>NUCLEOTIDE SEQUENCE [LARGE SCALE GENOMIC DNA]</scope>
    <source>
        <strain evidence="9 10">P482</strain>
    </source>
</reference>
<dbReference type="KEGG" id="pdw:BV82_3309"/>
<dbReference type="SUPFAM" id="SSF52540">
    <property type="entry name" value="P-loop containing nucleoside triphosphate hydrolases"/>
    <property type="match status" value="1"/>
</dbReference>
<evidence type="ECO:0000256" key="2">
    <source>
        <dbReference type="ARBA" id="ARBA00022448"/>
    </source>
</evidence>
<sequence length="245" mass="26738">MSVFEDVREVRIEGLTRRFEGRAVLDQLQLQVPPGQFVALLGRSGSGKSTLLRALAGLDDDVAKEGVLQVPPARSVLFQDSRLLPWESVLANVILGIEGESAEQQGRKALASVGLAGRESAWPNQLSGGEQQRAALARSLVRRPQLLLADEPFGALDALTRLKMQALLRSVVQRERPTVLLVTHDVDEALALADRILVLDQGRIMLDVPVELASRSAELPAFTRLRQRLLRSLGVDDSLTLVAHP</sequence>
<organism evidence="9 10">
    <name type="scientific">Pseudomonas donghuensis</name>
    <dbReference type="NCBI Taxonomy" id="1163398"/>
    <lineage>
        <taxon>Bacteria</taxon>
        <taxon>Pseudomonadati</taxon>
        <taxon>Pseudomonadota</taxon>
        <taxon>Gammaproteobacteria</taxon>
        <taxon>Pseudomonadales</taxon>
        <taxon>Pseudomonadaceae</taxon>
        <taxon>Pseudomonas</taxon>
    </lineage>
</organism>
<dbReference type="Gene3D" id="3.40.50.300">
    <property type="entry name" value="P-loop containing nucleotide triphosphate hydrolases"/>
    <property type="match status" value="1"/>
</dbReference>
<keyword evidence="7" id="KW-0472">Membrane</keyword>
<evidence type="ECO:0000313" key="9">
    <source>
        <dbReference type="EMBL" id="KDN98582.2"/>
    </source>
</evidence>
<evidence type="ECO:0000256" key="1">
    <source>
        <dbReference type="ARBA" id="ARBA00005417"/>
    </source>
</evidence>
<feature type="domain" description="ABC transporter" evidence="8">
    <location>
        <begin position="10"/>
        <end position="226"/>
    </location>
</feature>
<evidence type="ECO:0000256" key="6">
    <source>
        <dbReference type="ARBA" id="ARBA00022967"/>
    </source>
</evidence>
<dbReference type="InterPro" id="IPR050166">
    <property type="entry name" value="ABC_transporter_ATP-bind"/>
</dbReference>
<keyword evidence="10" id="KW-1185">Reference proteome</keyword>
<keyword evidence="5 9" id="KW-0067">ATP-binding</keyword>
<gene>
    <name evidence="9" type="ORF">BV82_3309</name>
</gene>
<dbReference type="Pfam" id="PF00005">
    <property type="entry name" value="ABC_tran"/>
    <property type="match status" value="1"/>
</dbReference>
<keyword evidence="6" id="KW-1278">Translocase</keyword>
<dbReference type="Proteomes" id="UP000027121">
    <property type="component" value="Chromosome"/>
</dbReference>
<keyword evidence="4" id="KW-0547">Nucleotide-binding</keyword>
<dbReference type="InterPro" id="IPR003439">
    <property type="entry name" value="ABC_transporter-like_ATP-bd"/>
</dbReference>
<comment type="similarity">
    <text evidence="1">Belongs to the ABC transporter superfamily.</text>
</comment>
<dbReference type="GO" id="GO:0016887">
    <property type="term" value="F:ATP hydrolysis activity"/>
    <property type="evidence" value="ECO:0007669"/>
    <property type="project" value="InterPro"/>
</dbReference>
<name>A0AAP0SEN8_9PSED</name>
<accession>A0AAP0SEN8</accession>
<dbReference type="RefSeq" id="WP_036995956.1">
    <property type="nucleotide sequence ID" value="NZ_CP071706.1"/>
</dbReference>
<evidence type="ECO:0000256" key="3">
    <source>
        <dbReference type="ARBA" id="ARBA00022475"/>
    </source>
</evidence>
<dbReference type="InterPro" id="IPR027417">
    <property type="entry name" value="P-loop_NTPase"/>
</dbReference>
<keyword evidence="3" id="KW-1003">Cell membrane</keyword>
<dbReference type="AlphaFoldDB" id="A0AAP0SEN8"/>
<evidence type="ECO:0000256" key="7">
    <source>
        <dbReference type="ARBA" id="ARBA00023136"/>
    </source>
</evidence>
<dbReference type="PROSITE" id="PS50893">
    <property type="entry name" value="ABC_TRANSPORTER_2"/>
    <property type="match status" value="1"/>
</dbReference>